<evidence type="ECO:0000256" key="10">
    <source>
        <dbReference type="ARBA" id="ARBA00048743"/>
    </source>
</evidence>
<evidence type="ECO:0000313" key="14">
    <source>
        <dbReference type="EMBL" id="KZD09786.1"/>
    </source>
</evidence>
<dbReference type="Proteomes" id="UP000076400">
    <property type="component" value="Unassembled WGS sequence"/>
</dbReference>
<comment type="similarity">
    <text evidence="1 12">Belongs to the thymidylate kinase family.</text>
</comment>
<dbReference type="EC" id="2.7.4.9" evidence="2 12"/>
<dbReference type="GO" id="GO:0005524">
    <property type="term" value="F:ATP binding"/>
    <property type="evidence" value="ECO:0007669"/>
    <property type="project" value="UniProtKB-UniRule"/>
</dbReference>
<organism evidence="14 15">
    <name type="scientific">Oceanibaculum pacificum</name>
    <dbReference type="NCBI Taxonomy" id="580166"/>
    <lineage>
        <taxon>Bacteria</taxon>
        <taxon>Pseudomonadati</taxon>
        <taxon>Pseudomonadota</taxon>
        <taxon>Alphaproteobacteria</taxon>
        <taxon>Rhodospirillales</taxon>
        <taxon>Oceanibaculaceae</taxon>
        <taxon>Oceanibaculum</taxon>
    </lineage>
</organism>
<dbReference type="AlphaFoldDB" id="A0A154W8G7"/>
<evidence type="ECO:0000256" key="12">
    <source>
        <dbReference type="HAMAP-Rule" id="MF_00165"/>
    </source>
</evidence>
<evidence type="ECO:0000256" key="4">
    <source>
        <dbReference type="ARBA" id="ARBA00022679"/>
    </source>
</evidence>
<feature type="domain" description="Thymidylate kinase-like" evidence="13">
    <location>
        <begin position="8"/>
        <end position="193"/>
    </location>
</feature>
<dbReference type="RefSeq" id="WP_067554130.1">
    <property type="nucleotide sequence ID" value="NZ_LPXN01000094.1"/>
</dbReference>
<comment type="caution">
    <text evidence="14">The sequence shown here is derived from an EMBL/GenBank/DDBJ whole genome shotgun (WGS) entry which is preliminary data.</text>
</comment>
<keyword evidence="5 12" id="KW-0545">Nucleotide biosynthesis</keyword>
<dbReference type="GO" id="GO:0005829">
    <property type="term" value="C:cytosol"/>
    <property type="evidence" value="ECO:0007669"/>
    <property type="project" value="TreeGrafter"/>
</dbReference>
<dbReference type="InterPro" id="IPR039430">
    <property type="entry name" value="Thymidylate_kin-like_dom"/>
</dbReference>
<reference evidence="14 15" key="1">
    <citation type="submission" date="2015-12" db="EMBL/GenBank/DDBJ databases">
        <title>Genome sequence of Oceanibaculum pacificum MCCC 1A02656.</title>
        <authorList>
            <person name="Lu L."/>
            <person name="Lai Q."/>
            <person name="Shao Z."/>
            <person name="Qian P."/>
        </authorList>
    </citation>
    <scope>NUCLEOTIDE SEQUENCE [LARGE SCALE GENOMIC DNA]</scope>
    <source>
        <strain evidence="14 15">MCCC 1A02656</strain>
    </source>
</reference>
<dbReference type="NCBIfam" id="TIGR00041">
    <property type="entry name" value="DTMP_kinase"/>
    <property type="match status" value="1"/>
</dbReference>
<sequence length="218" mass="23894">MSGRFITLEGGEGAGKSTQIVRLKAWLEQTGKSVVATREPGGAPGAEAIRDLIVSGDIERWDAMAEALLMTAARRMHVEQRIRPALAQGDWVVCDRFSDSTLAYQGYAHGLGRETIERLQQLAIDGLKPDLTLILDVPVAVGLARAAGRGGKEDRFERMGIDFHERLRQGFLEIARREPQRCAVLDATADPDSIADGIRRIVVERLGAERLGAERLEP</sequence>
<dbReference type="PROSITE" id="PS01331">
    <property type="entry name" value="THYMIDYLATE_KINASE"/>
    <property type="match status" value="1"/>
</dbReference>
<dbReference type="GO" id="GO:0006233">
    <property type="term" value="P:dTDP biosynthetic process"/>
    <property type="evidence" value="ECO:0007669"/>
    <property type="project" value="InterPro"/>
</dbReference>
<dbReference type="InterPro" id="IPR018094">
    <property type="entry name" value="Thymidylate_kinase"/>
</dbReference>
<dbReference type="GO" id="GO:0006235">
    <property type="term" value="P:dTTP biosynthetic process"/>
    <property type="evidence" value="ECO:0007669"/>
    <property type="project" value="UniProtKB-UniRule"/>
</dbReference>
<evidence type="ECO:0000256" key="9">
    <source>
        <dbReference type="ARBA" id="ARBA00029962"/>
    </source>
</evidence>
<keyword evidence="6 12" id="KW-0547">Nucleotide-binding</keyword>
<dbReference type="OrthoDB" id="9774907at2"/>
<dbReference type="InterPro" id="IPR027417">
    <property type="entry name" value="P-loop_NTPase"/>
</dbReference>
<evidence type="ECO:0000259" key="13">
    <source>
        <dbReference type="Pfam" id="PF02223"/>
    </source>
</evidence>
<evidence type="ECO:0000256" key="1">
    <source>
        <dbReference type="ARBA" id="ARBA00009776"/>
    </source>
</evidence>
<dbReference type="GO" id="GO:0004798">
    <property type="term" value="F:dTMP kinase activity"/>
    <property type="evidence" value="ECO:0007669"/>
    <property type="project" value="UniProtKB-UniRule"/>
</dbReference>
<dbReference type="HAMAP" id="MF_00165">
    <property type="entry name" value="Thymidylate_kinase"/>
    <property type="match status" value="1"/>
</dbReference>
<evidence type="ECO:0000256" key="7">
    <source>
        <dbReference type="ARBA" id="ARBA00022777"/>
    </source>
</evidence>
<protein>
    <recommendedName>
        <fullName evidence="3 12">Thymidylate kinase</fullName>
        <ecNumber evidence="2 12">2.7.4.9</ecNumber>
    </recommendedName>
    <alternativeName>
        <fullName evidence="9 12">dTMP kinase</fullName>
    </alternativeName>
</protein>
<dbReference type="EMBL" id="LPXN01000094">
    <property type="protein sequence ID" value="KZD09786.1"/>
    <property type="molecule type" value="Genomic_DNA"/>
</dbReference>
<gene>
    <name evidence="12" type="primary">tmk</name>
    <name evidence="14" type="ORF">AUP43_00980</name>
</gene>
<evidence type="ECO:0000256" key="8">
    <source>
        <dbReference type="ARBA" id="ARBA00022840"/>
    </source>
</evidence>
<evidence type="ECO:0000256" key="3">
    <source>
        <dbReference type="ARBA" id="ARBA00017144"/>
    </source>
</evidence>
<evidence type="ECO:0000256" key="2">
    <source>
        <dbReference type="ARBA" id="ARBA00012980"/>
    </source>
</evidence>
<comment type="function">
    <text evidence="11 12">Phosphorylation of dTMP to form dTDP in both de novo and salvage pathways of dTTP synthesis.</text>
</comment>
<dbReference type="InterPro" id="IPR018095">
    <property type="entry name" value="Thymidylate_kin_CS"/>
</dbReference>
<evidence type="ECO:0000313" key="15">
    <source>
        <dbReference type="Proteomes" id="UP000076400"/>
    </source>
</evidence>
<dbReference type="GO" id="GO:0006227">
    <property type="term" value="P:dUDP biosynthetic process"/>
    <property type="evidence" value="ECO:0007669"/>
    <property type="project" value="TreeGrafter"/>
</dbReference>
<keyword evidence="15" id="KW-1185">Reference proteome</keyword>
<dbReference type="Pfam" id="PF02223">
    <property type="entry name" value="Thymidylate_kin"/>
    <property type="match status" value="1"/>
</dbReference>
<dbReference type="STRING" id="580166.AUP43_00980"/>
<keyword evidence="8 12" id="KW-0067">ATP-binding</keyword>
<evidence type="ECO:0000256" key="5">
    <source>
        <dbReference type="ARBA" id="ARBA00022727"/>
    </source>
</evidence>
<dbReference type="CDD" id="cd01672">
    <property type="entry name" value="TMPK"/>
    <property type="match status" value="1"/>
</dbReference>
<keyword evidence="7 12" id="KW-0418">Kinase</keyword>
<dbReference type="PANTHER" id="PTHR10344:SF4">
    <property type="entry name" value="UMP-CMP KINASE 2, MITOCHONDRIAL"/>
    <property type="match status" value="1"/>
</dbReference>
<evidence type="ECO:0000256" key="6">
    <source>
        <dbReference type="ARBA" id="ARBA00022741"/>
    </source>
</evidence>
<keyword evidence="4 12" id="KW-0808">Transferase</keyword>
<name>A0A154W8G7_9PROT</name>
<evidence type="ECO:0000256" key="11">
    <source>
        <dbReference type="ARBA" id="ARBA00057735"/>
    </source>
</evidence>
<accession>A0A154W8G7</accession>
<feature type="binding site" evidence="12">
    <location>
        <begin position="10"/>
        <end position="17"/>
    </location>
    <ligand>
        <name>ATP</name>
        <dbReference type="ChEBI" id="CHEBI:30616"/>
    </ligand>
</feature>
<dbReference type="PANTHER" id="PTHR10344">
    <property type="entry name" value="THYMIDYLATE KINASE"/>
    <property type="match status" value="1"/>
</dbReference>
<dbReference type="SUPFAM" id="SSF52540">
    <property type="entry name" value="P-loop containing nucleoside triphosphate hydrolases"/>
    <property type="match status" value="1"/>
</dbReference>
<dbReference type="Gene3D" id="3.40.50.300">
    <property type="entry name" value="P-loop containing nucleotide triphosphate hydrolases"/>
    <property type="match status" value="1"/>
</dbReference>
<proteinExistence type="inferred from homology"/>
<dbReference type="FunFam" id="3.40.50.300:FF:000225">
    <property type="entry name" value="Thymidylate kinase"/>
    <property type="match status" value="1"/>
</dbReference>
<comment type="catalytic activity">
    <reaction evidence="10 12">
        <text>dTMP + ATP = dTDP + ADP</text>
        <dbReference type="Rhea" id="RHEA:13517"/>
        <dbReference type="ChEBI" id="CHEBI:30616"/>
        <dbReference type="ChEBI" id="CHEBI:58369"/>
        <dbReference type="ChEBI" id="CHEBI:63528"/>
        <dbReference type="ChEBI" id="CHEBI:456216"/>
        <dbReference type="EC" id="2.7.4.9"/>
    </reaction>
</comment>